<proteinExistence type="predicted"/>
<dbReference type="GO" id="GO:0071470">
    <property type="term" value="P:cellular response to osmotic stress"/>
    <property type="evidence" value="ECO:0007669"/>
    <property type="project" value="InterPro"/>
</dbReference>
<feature type="transmembrane region" description="Helical" evidence="5">
    <location>
        <begin position="126"/>
        <end position="151"/>
    </location>
</feature>
<accession>A0A420R9Y3</accession>
<evidence type="ECO:0000259" key="6">
    <source>
        <dbReference type="Pfam" id="PF00924"/>
    </source>
</evidence>
<comment type="subcellular location">
    <subcellularLocation>
        <location evidence="1">Membrane</location>
    </subcellularLocation>
</comment>
<feature type="domain" description="Mechanosensitive ion channel MscS" evidence="6">
    <location>
        <begin position="171"/>
        <end position="239"/>
    </location>
</feature>
<dbReference type="Gene3D" id="2.30.30.60">
    <property type="match status" value="1"/>
</dbReference>
<dbReference type="Pfam" id="PF00924">
    <property type="entry name" value="MS_channel_2nd"/>
    <property type="match status" value="1"/>
</dbReference>
<dbReference type="AlphaFoldDB" id="A0A420R9Y3"/>
<dbReference type="Proteomes" id="UP000283569">
    <property type="component" value="Unassembled WGS sequence"/>
</dbReference>
<evidence type="ECO:0000313" key="8">
    <source>
        <dbReference type="Proteomes" id="UP000283569"/>
    </source>
</evidence>
<feature type="transmembrane region" description="Helical" evidence="5">
    <location>
        <begin position="157"/>
        <end position="180"/>
    </location>
</feature>
<keyword evidence="4 5" id="KW-0472">Membrane</keyword>
<protein>
    <recommendedName>
        <fullName evidence="6">Mechanosensitive ion channel MscS domain-containing protein</fullName>
    </recommendedName>
</protein>
<evidence type="ECO:0000256" key="5">
    <source>
        <dbReference type="SAM" id="Phobius"/>
    </source>
</evidence>
<evidence type="ECO:0000256" key="2">
    <source>
        <dbReference type="ARBA" id="ARBA00022692"/>
    </source>
</evidence>
<reference evidence="7 8" key="1">
    <citation type="journal article" date="2018" name="Sci. Rep.">
        <title>Characterisation of pathogen-specific regions and novel effector candidates in Fusarium oxysporum f. sp. cepae.</title>
        <authorList>
            <person name="Armitage A.D."/>
            <person name="Taylor A."/>
            <person name="Sobczyk M.K."/>
            <person name="Baxter L."/>
            <person name="Greenfield B.P."/>
            <person name="Bates H.J."/>
            <person name="Wilson F."/>
            <person name="Jackson A.C."/>
            <person name="Ott S."/>
            <person name="Harrison R.J."/>
            <person name="Clarkson J.P."/>
        </authorList>
    </citation>
    <scope>NUCLEOTIDE SEQUENCE [LARGE SCALE GENOMIC DNA]</scope>
    <source>
        <strain evidence="7 8">Fp_A8</strain>
    </source>
</reference>
<dbReference type="InterPro" id="IPR030192">
    <property type="entry name" value="YbdG"/>
</dbReference>
<feature type="transmembrane region" description="Helical" evidence="5">
    <location>
        <begin position="80"/>
        <end position="105"/>
    </location>
</feature>
<dbReference type="InterPro" id="IPR023408">
    <property type="entry name" value="MscS_beta-dom_sf"/>
</dbReference>
<dbReference type="GO" id="GO:0005886">
    <property type="term" value="C:plasma membrane"/>
    <property type="evidence" value="ECO:0007669"/>
    <property type="project" value="TreeGrafter"/>
</dbReference>
<organism evidence="7 8">
    <name type="scientific">Gibberella intermedia</name>
    <name type="common">Bulb rot disease fungus</name>
    <name type="synonym">Fusarium proliferatum</name>
    <dbReference type="NCBI Taxonomy" id="948311"/>
    <lineage>
        <taxon>Eukaryota</taxon>
        <taxon>Fungi</taxon>
        <taxon>Dikarya</taxon>
        <taxon>Ascomycota</taxon>
        <taxon>Pezizomycotina</taxon>
        <taxon>Sordariomycetes</taxon>
        <taxon>Hypocreomycetidae</taxon>
        <taxon>Hypocreales</taxon>
        <taxon>Nectriaceae</taxon>
        <taxon>Fusarium</taxon>
        <taxon>Fusarium fujikuroi species complex</taxon>
    </lineage>
</organism>
<dbReference type="InterPro" id="IPR006685">
    <property type="entry name" value="MscS_channel_2nd"/>
</dbReference>
<dbReference type="PANTHER" id="PTHR30414">
    <property type="entry name" value="MINICONDUCTANCE MECHANOSENSITIVE CHANNEL YBDG"/>
    <property type="match status" value="1"/>
</dbReference>
<dbReference type="GO" id="GO:0008381">
    <property type="term" value="F:mechanosensitive monoatomic ion channel activity"/>
    <property type="evidence" value="ECO:0007669"/>
    <property type="project" value="InterPro"/>
</dbReference>
<keyword evidence="3 5" id="KW-1133">Transmembrane helix</keyword>
<name>A0A420R9Y3_GIBIN</name>
<sequence>PYPGAYLALMISALLIAAGLANWVTKRILVRGLRRLLQRLPGAESGRGSHLMRVISRLSNVVPSQVIASGITLIPDLPPGLVNVIIKLCIVWAVLTVSMAFSHALDAANSLYERKPDARNKPIKGYLQVVKIVVFVAAGLSIIATLLGVALGPLVTGLGAATAVLMLIFQDTILSLVASVQISGDGRVRIGDWIEMPSQNADGDVIDIALHTITVQNFDKTITTIPTKKLVTESFKNWRGMQEAGGRRIKRALYLD</sequence>
<comment type="caution">
    <text evidence="7">The sequence shown here is derived from an EMBL/GenBank/DDBJ whole genome shotgun (WGS) entry which is preliminary data.</text>
</comment>
<evidence type="ECO:0000256" key="3">
    <source>
        <dbReference type="ARBA" id="ARBA00022989"/>
    </source>
</evidence>
<dbReference type="InterPro" id="IPR010920">
    <property type="entry name" value="LSM_dom_sf"/>
</dbReference>
<dbReference type="Gene3D" id="1.10.287.1260">
    <property type="match status" value="1"/>
</dbReference>
<dbReference type="PANTHER" id="PTHR30414:SF0">
    <property type="entry name" value="MINICONDUCTANCE MECHANOSENSITIVE CHANNEL YBDG"/>
    <property type="match status" value="1"/>
</dbReference>
<keyword evidence="2 5" id="KW-0812">Transmembrane</keyword>
<dbReference type="SUPFAM" id="SSF50182">
    <property type="entry name" value="Sm-like ribonucleoproteins"/>
    <property type="match status" value="1"/>
</dbReference>
<feature type="transmembrane region" description="Helical" evidence="5">
    <location>
        <begin position="54"/>
        <end position="74"/>
    </location>
</feature>
<feature type="transmembrane region" description="Helical" evidence="5">
    <location>
        <begin position="6"/>
        <end position="25"/>
    </location>
</feature>
<feature type="non-terminal residue" evidence="7">
    <location>
        <position position="256"/>
    </location>
</feature>
<feature type="non-terminal residue" evidence="7">
    <location>
        <position position="1"/>
    </location>
</feature>
<evidence type="ECO:0000313" key="7">
    <source>
        <dbReference type="EMBL" id="RKL13847.1"/>
    </source>
</evidence>
<evidence type="ECO:0000256" key="4">
    <source>
        <dbReference type="ARBA" id="ARBA00023136"/>
    </source>
</evidence>
<evidence type="ECO:0000256" key="1">
    <source>
        <dbReference type="ARBA" id="ARBA00004370"/>
    </source>
</evidence>
<gene>
    <name evidence="7" type="ORF">BFJ72_g15401</name>
</gene>
<dbReference type="EMBL" id="MRDB01000480">
    <property type="protein sequence ID" value="RKL13847.1"/>
    <property type="molecule type" value="Genomic_DNA"/>
</dbReference>